<accession>A0ABX7RA53</accession>
<name>A0ABX7RA53_9GAMM</name>
<evidence type="ECO:0000313" key="2">
    <source>
        <dbReference type="Proteomes" id="UP000663400"/>
    </source>
</evidence>
<gene>
    <name evidence="1" type="ORF">HIV01_013445</name>
</gene>
<reference evidence="1 2" key="1">
    <citation type="submission" date="2021-02" db="EMBL/GenBank/DDBJ databases">
        <title>Lysobacter arenosi sp. nov., isolated from soil of gangwondo yeongwol, south Korea.</title>
        <authorList>
            <person name="Kim K.R."/>
            <person name="Kim K.H."/>
            <person name="Jeon C.O."/>
        </authorList>
    </citation>
    <scope>NUCLEOTIDE SEQUENCE [LARGE SCALE GENOMIC DNA]</scope>
    <source>
        <strain evidence="1 2">R7</strain>
    </source>
</reference>
<evidence type="ECO:0000313" key="1">
    <source>
        <dbReference type="EMBL" id="QSX74196.1"/>
    </source>
</evidence>
<dbReference type="Proteomes" id="UP000663400">
    <property type="component" value="Chromosome"/>
</dbReference>
<sequence>MRKRQVDSILRVAYQPPGEYGLDVEVFTVAALRGRVDDAHFRVTQRIAFHMLICVTGSLLALRPEQVLHKFFKRDAGCAPGEFRRRHSS</sequence>
<keyword evidence="2" id="KW-1185">Reference proteome</keyword>
<proteinExistence type="predicted"/>
<dbReference type="RefSeq" id="WP_200607877.1">
    <property type="nucleotide sequence ID" value="NZ_CP071517.1"/>
</dbReference>
<organism evidence="1 2">
    <name type="scientific">Lysobacter arenosi</name>
    <dbReference type="NCBI Taxonomy" id="2795387"/>
    <lineage>
        <taxon>Bacteria</taxon>
        <taxon>Pseudomonadati</taxon>
        <taxon>Pseudomonadota</taxon>
        <taxon>Gammaproteobacteria</taxon>
        <taxon>Lysobacterales</taxon>
        <taxon>Lysobacteraceae</taxon>
        <taxon>Lysobacter</taxon>
    </lineage>
</organism>
<dbReference type="EMBL" id="CP071517">
    <property type="protein sequence ID" value="QSX74196.1"/>
    <property type="molecule type" value="Genomic_DNA"/>
</dbReference>
<protein>
    <submittedName>
        <fullName evidence="1">Uncharacterized protein</fullName>
    </submittedName>
</protein>